<dbReference type="AlphaFoldDB" id="A0A4Q8LPN5"/>
<dbReference type="PANTHER" id="PTHR39600:SF1">
    <property type="entry name" value="PEPTIDASE INHIBITOR I78 FAMILY PROTEIN"/>
    <property type="match status" value="1"/>
</dbReference>
<proteinExistence type="predicted"/>
<dbReference type="InterPro" id="IPR021719">
    <property type="entry name" value="Prot_inh_I78"/>
</dbReference>
<name>A0A4Q8LPN5_9GAMM</name>
<keyword evidence="2" id="KW-0732">Signal</keyword>
<dbReference type="PANTHER" id="PTHR39600">
    <property type="entry name" value="PEPTIDASE INHIBITOR I78 FAMILY PROTEIN"/>
    <property type="match status" value="1"/>
</dbReference>
<sequence length="130" mass="13530">MRPSSSRSLRMSPLSAFSLMLLLALAGCAAPNPDEQEQAVAQSEQRADAAAAPTPEAAPPADASACDATQAQWIVGKTPAQADVDQAQKDAGAKSARTLKPNQPVTLEFNESRLNIEVDEKGVAVSVRCG</sequence>
<dbReference type="Gene3D" id="3.30.10.10">
    <property type="entry name" value="Trypsin Inhibitor V, subunit A"/>
    <property type="match status" value="1"/>
</dbReference>
<gene>
    <name evidence="3" type="ORF">EA661_00110</name>
</gene>
<feature type="signal peptide" evidence="2">
    <location>
        <begin position="1"/>
        <end position="29"/>
    </location>
</feature>
<accession>A0A4Q8LPN5</accession>
<evidence type="ECO:0000313" key="4">
    <source>
        <dbReference type="Proteomes" id="UP000291286"/>
    </source>
</evidence>
<feature type="compositionally biased region" description="Low complexity" evidence="1">
    <location>
        <begin position="39"/>
        <end position="68"/>
    </location>
</feature>
<evidence type="ECO:0008006" key="5">
    <source>
        <dbReference type="Google" id="ProtNLM"/>
    </source>
</evidence>
<feature type="chain" id="PRO_5020859835" description="Peptidase inhibitor I78 family protein" evidence="2">
    <location>
        <begin position="30"/>
        <end position="130"/>
    </location>
</feature>
<dbReference type="Proteomes" id="UP000291286">
    <property type="component" value="Unassembled WGS sequence"/>
</dbReference>
<dbReference type="PROSITE" id="PS51257">
    <property type="entry name" value="PROKAR_LIPOPROTEIN"/>
    <property type="match status" value="1"/>
</dbReference>
<comment type="caution">
    <text evidence="3">The sequence shown here is derived from an EMBL/GenBank/DDBJ whole genome shotgun (WGS) entry which is preliminary data.</text>
</comment>
<evidence type="ECO:0000256" key="2">
    <source>
        <dbReference type="SAM" id="SignalP"/>
    </source>
</evidence>
<evidence type="ECO:0000256" key="1">
    <source>
        <dbReference type="SAM" id="MobiDB-lite"/>
    </source>
</evidence>
<reference evidence="3 4" key="1">
    <citation type="submission" date="2019-02" db="EMBL/GenBank/DDBJ databases">
        <title>WGS of Pseudoxanthomonas species novum from clinical isolates.</title>
        <authorList>
            <person name="Bernier A.-M."/>
            <person name="Bernard K."/>
            <person name="Vachon A."/>
        </authorList>
    </citation>
    <scope>NUCLEOTIDE SEQUENCE [LARGE SCALE GENOMIC DNA]</scope>
    <source>
        <strain evidence="3 4">NML171202</strain>
    </source>
</reference>
<dbReference type="Pfam" id="PF11720">
    <property type="entry name" value="Inhibitor_I78"/>
    <property type="match status" value="1"/>
</dbReference>
<evidence type="ECO:0000313" key="3">
    <source>
        <dbReference type="EMBL" id="TAA32736.1"/>
    </source>
</evidence>
<feature type="region of interest" description="Disordered" evidence="1">
    <location>
        <begin position="33"/>
        <end position="104"/>
    </location>
</feature>
<organism evidence="3 4">
    <name type="scientific">Pseudoxanthomonas winnipegensis</name>
    <dbReference type="NCBI Taxonomy" id="2480810"/>
    <lineage>
        <taxon>Bacteria</taxon>
        <taxon>Pseudomonadati</taxon>
        <taxon>Pseudomonadota</taxon>
        <taxon>Gammaproteobacteria</taxon>
        <taxon>Lysobacterales</taxon>
        <taxon>Lysobacteraceae</taxon>
        <taxon>Pseudoxanthomonas</taxon>
    </lineage>
</organism>
<dbReference type="EMBL" id="SHMB01000001">
    <property type="protein sequence ID" value="TAA32736.1"/>
    <property type="molecule type" value="Genomic_DNA"/>
</dbReference>
<protein>
    <recommendedName>
        <fullName evidence="5">Peptidase inhibitor I78 family protein</fullName>
    </recommendedName>
</protein>